<dbReference type="InterPro" id="IPR036396">
    <property type="entry name" value="Cyt_P450_sf"/>
</dbReference>
<keyword evidence="7" id="KW-0175">Coiled coil</keyword>
<dbReference type="Proteomes" id="UP000285301">
    <property type="component" value="Unassembled WGS sequence"/>
</dbReference>
<proteinExistence type="inferred from homology"/>
<dbReference type="SUPFAM" id="SSF48264">
    <property type="entry name" value="Cytochrome P450"/>
    <property type="match status" value="2"/>
</dbReference>
<dbReference type="Pfam" id="PF00067">
    <property type="entry name" value="p450"/>
    <property type="match status" value="3"/>
</dbReference>
<dbReference type="GO" id="GO:0006805">
    <property type="term" value="P:xenobiotic metabolic process"/>
    <property type="evidence" value="ECO:0007669"/>
    <property type="project" value="TreeGrafter"/>
</dbReference>
<comment type="similarity">
    <text evidence="1 6">Belongs to the cytochrome P450 family.</text>
</comment>
<dbReference type="PRINTS" id="PR00463">
    <property type="entry name" value="EP450I"/>
</dbReference>
<dbReference type="InterPro" id="IPR002401">
    <property type="entry name" value="Cyt_P450_E_grp-I"/>
</dbReference>
<evidence type="ECO:0000313" key="9">
    <source>
        <dbReference type="Proteomes" id="UP000285301"/>
    </source>
</evidence>
<dbReference type="InterPro" id="IPR001128">
    <property type="entry name" value="Cyt_P450"/>
</dbReference>
<evidence type="ECO:0000256" key="7">
    <source>
        <dbReference type="SAM" id="Coils"/>
    </source>
</evidence>
<sequence>MPYTQAVINEIDRWVSVVPLNVPRSALKDTTISGHFIPKDTVIIANFWAVHHDENLWTNASEFNPNRFLSEDGREVINAEALIPFSYGKRACVGETLAKFEVFLYFTSILQKYKIDTPSNYSVNFDSELAVLQCEKRLVANLNIKLGPQQVVVLNDWPSVKDAFSKDEILARPKNFFLRGIFRYCDNVLTLSGNVWREQRRFAFRIFRDLGFGKHVMESHIKDEIAHLLQEIDKQEEEFIDLNSLFTPSVSNNICLMVYGRRYDYDHPMRKRMDSFINNVPKSEIEQHKTKLNPGEIQNYIDGYLKEMNDREKRNEIGISKSTFNLTCSMINLLPDQRALADTTILGHFIPKDTIIIANLWAINRDENLWKNPDEFNPNRFLSEDGREVINTEALIPFSYG</sequence>
<evidence type="ECO:0000256" key="1">
    <source>
        <dbReference type="ARBA" id="ARBA00010617"/>
    </source>
</evidence>
<dbReference type="STRING" id="1965070.A0A443QWP5"/>
<keyword evidence="4 6" id="KW-0503">Monooxygenase</keyword>
<accession>A0A443QWP5</accession>
<comment type="caution">
    <text evidence="8">The sequence shown here is derived from an EMBL/GenBank/DDBJ whole genome shotgun (WGS) entry which is preliminary data.</text>
</comment>
<dbReference type="PROSITE" id="PS00086">
    <property type="entry name" value="CYTOCHROME_P450"/>
    <property type="match status" value="1"/>
</dbReference>
<evidence type="ECO:0000313" key="8">
    <source>
        <dbReference type="EMBL" id="RWS07434.1"/>
    </source>
</evidence>
<dbReference type="PANTHER" id="PTHR24300:SF375">
    <property type="entry name" value="CYTOCHROME P450 FAMILY"/>
    <property type="match status" value="1"/>
</dbReference>
<feature type="coiled-coil region" evidence="7">
    <location>
        <begin position="218"/>
        <end position="245"/>
    </location>
</feature>
<evidence type="ECO:0000256" key="2">
    <source>
        <dbReference type="ARBA" id="ARBA00022723"/>
    </source>
</evidence>
<dbReference type="OrthoDB" id="6507093at2759"/>
<keyword evidence="5 6" id="KW-0349">Heme</keyword>
<reference evidence="8 9" key="1">
    <citation type="journal article" date="2018" name="Gigascience">
        <title>Genomes of trombidid mites reveal novel predicted allergens and laterally-transferred genes associated with secondary metabolism.</title>
        <authorList>
            <person name="Dong X."/>
            <person name="Chaisiri K."/>
            <person name="Xia D."/>
            <person name="Armstrong S.D."/>
            <person name="Fang Y."/>
            <person name="Donnelly M.J."/>
            <person name="Kadowaki T."/>
            <person name="McGarry J.W."/>
            <person name="Darby A.C."/>
            <person name="Makepeace B.L."/>
        </authorList>
    </citation>
    <scope>NUCLEOTIDE SEQUENCE [LARGE SCALE GENOMIC DNA]</scope>
    <source>
        <strain evidence="8">UoL-WK</strain>
    </source>
</reference>
<protein>
    <submittedName>
        <fullName evidence="8">Cytochrome P450 2K1-like protein</fullName>
    </submittedName>
</protein>
<feature type="binding site" description="axial binding residue" evidence="5">
    <location>
        <position position="92"/>
    </location>
    <ligand>
        <name>heme</name>
        <dbReference type="ChEBI" id="CHEBI:30413"/>
    </ligand>
    <ligandPart>
        <name>Fe</name>
        <dbReference type="ChEBI" id="CHEBI:18248"/>
    </ligandPart>
</feature>
<organism evidence="8 9">
    <name type="scientific">Dinothrombium tinctorium</name>
    <dbReference type="NCBI Taxonomy" id="1965070"/>
    <lineage>
        <taxon>Eukaryota</taxon>
        <taxon>Metazoa</taxon>
        <taxon>Ecdysozoa</taxon>
        <taxon>Arthropoda</taxon>
        <taxon>Chelicerata</taxon>
        <taxon>Arachnida</taxon>
        <taxon>Acari</taxon>
        <taxon>Acariformes</taxon>
        <taxon>Trombidiformes</taxon>
        <taxon>Prostigmata</taxon>
        <taxon>Anystina</taxon>
        <taxon>Parasitengona</taxon>
        <taxon>Trombidioidea</taxon>
        <taxon>Trombidiidae</taxon>
        <taxon>Dinothrombium</taxon>
    </lineage>
</organism>
<name>A0A443QWP5_9ACAR</name>
<dbReference type="EMBL" id="NCKU01003479">
    <property type="protein sequence ID" value="RWS07434.1"/>
    <property type="molecule type" value="Genomic_DNA"/>
</dbReference>
<gene>
    <name evidence="8" type="ORF">B4U79_02917</name>
</gene>
<dbReference type="AlphaFoldDB" id="A0A443QWP5"/>
<dbReference type="InterPro" id="IPR017972">
    <property type="entry name" value="Cyt_P450_CS"/>
</dbReference>
<dbReference type="InterPro" id="IPR050182">
    <property type="entry name" value="Cytochrome_P450_fam2"/>
</dbReference>
<dbReference type="PANTHER" id="PTHR24300">
    <property type="entry name" value="CYTOCHROME P450 508A4-RELATED"/>
    <property type="match status" value="1"/>
</dbReference>
<keyword evidence="6" id="KW-0560">Oxidoreductase</keyword>
<dbReference type="GO" id="GO:0020037">
    <property type="term" value="F:heme binding"/>
    <property type="evidence" value="ECO:0007669"/>
    <property type="project" value="InterPro"/>
</dbReference>
<comment type="cofactor">
    <cofactor evidence="5">
        <name>heme</name>
        <dbReference type="ChEBI" id="CHEBI:30413"/>
    </cofactor>
</comment>
<evidence type="ECO:0000256" key="3">
    <source>
        <dbReference type="ARBA" id="ARBA00023004"/>
    </source>
</evidence>
<evidence type="ECO:0000256" key="5">
    <source>
        <dbReference type="PIRSR" id="PIRSR602401-1"/>
    </source>
</evidence>
<keyword evidence="2 5" id="KW-0479">Metal-binding</keyword>
<dbReference type="Gene3D" id="1.10.630.10">
    <property type="entry name" value="Cytochrome P450"/>
    <property type="match status" value="3"/>
</dbReference>
<dbReference type="GO" id="GO:0006082">
    <property type="term" value="P:organic acid metabolic process"/>
    <property type="evidence" value="ECO:0007669"/>
    <property type="project" value="TreeGrafter"/>
</dbReference>
<keyword evidence="3 5" id="KW-0408">Iron</keyword>
<evidence type="ECO:0000256" key="4">
    <source>
        <dbReference type="ARBA" id="ARBA00023033"/>
    </source>
</evidence>
<dbReference type="PRINTS" id="PR00385">
    <property type="entry name" value="P450"/>
</dbReference>
<evidence type="ECO:0000256" key="6">
    <source>
        <dbReference type="RuleBase" id="RU000461"/>
    </source>
</evidence>
<dbReference type="GO" id="GO:0005506">
    <property type="term" value="F:iron ion binding"/>
    <property type="evidence" value="ECO:0007669"/>
    <property type="project" value="InterPro"/>
</dbReference>
<keyword evidence="9" id="KW-1185">Reference proteome</keyword>
<dbReference type="GO" id="GO:0005737">
    <property type="term" value="C:cytoplasm"/>
    <property type="evidence" value="ECO:0007669"/>
    <property type="project" value="TreeGrafter"/>
</dbReference>
<dbReference type="GO" id="GO:0016712">
    <property type="term" value="F:oxidoreductase activity, acting on paired donors, with incorporation or reduction of molecular oxygen, reduced flavin or flavoprotein as one donor, and incorporation of one atom of oxygen"/>
    <property type="evidence" value="ECO:0007669"/>
    <property type="project" value="TreeGrafter"/>
</dbReference>